<organism evidence="3 5">
    <name type="scientific">Chitinophaga sancti</name>
    <dbReference type="NCBI Taxonomy" id="1004"/>
    <lineage>
        <taxon>Bacteria</taxon>
        <taxon>Pseudomonadati</taxon>
        <taxon>Bacteroidota</taxon>
        <taxon>Chitinophagia</taxon>
        <taxon>Chitinophagales</taxon>
        <taxon>Chitinophagaceae</taxon>
        <taxon>Chitinophaga</taxon>
    </lineage>
</organism>
<dbReference type="EMBL" id="CP140154">
    <property type="protein sequence ID" value="WQG89130.1"/>
    <property type="molecule type" value="Genomic_DNA"/>
</dbReference>
<dbReference type="PROSITE" id="PS50005">
    <property type="entry name" value="TPR"/>
    <property type="match status" value="1"/>
</dbReference>
<feature type="compositionally biased region" description="Low complexity" evidence="2">
    <location>
        <begin position="37"/>
        <end position="47"/>
    </location>
</feature>
<keyword evidence="6" id="KW-1185">Reference proteome</keyword>
<gene>
    <name evidence="3" type="ORF">SAMN05661012_02782</name>
    <name evidence="4" type="ORF">SR876_29810</name>
</gene>
<reference evidence="4 6" key="2">
    <citation type="submission" date="2023-11" db="EMBL/GenBank/DDBJ databases">
        <title>MicrobeMod: A computational toolkit for identifying prokaryotic methylation and restriction-modification with nanopore sequencing.</title>
        <authorList>
            <person name="Crits-Christoph A."/>
            <person name="Kang S.C."/>
            <person name="Lee H."/>
            <person name="Ostrov N."/>
        </authorList>
    </citation>
    <scope>NUCLEOTIDE SEQUENCE [LARGE SCALE GENOMIC DNA]</scope>
    <source>
        <strain evidence="4 6">ATCC 23090</strain>
    </source>
</reference>
<feature type="region of interest" description="Disordered" evidence="2">
    <location>
        <begin position="31"/>
        <end position="77"/>
    </location>
</feature>
<dbReference type="Pfam" id="PF13174">
    <property type="entry name" value="TPR_6"/>
    <property type="match status" value="1"/>
</dbReference>
<dbReference type="Proteomes" id="UP001326715">
    <property type="component" value="Chromosome"/>
</dbReference>
<accession>A0A1K1QI29</accession>
<dbReference type="Gene3D" id="1.25.40.10">
    <property type="entry name" value="Tetratricopeptide repeat domain"/>
    <property type="match status" value="2"/>
</dbReference>
<feature type="compositionally biased region" description="Polar residues" evidence="2">
    <location>
        <begin position="48"/>
        <end position="58"/>
    </location>
</feature>
<feature type="region of interest" description="Disordered" evidence="2">
    <location>
        <begin position="598"/>
        <end position="628"/>
    </location>
</feature>
<keyword evidence="1" id="KW-0802">TPR repeat</keyword>
<evidence type="ECO:0000256" key="1">
    <source>
        <dbReference type="PROSITE-ProRule" id="PRU00339"/>
    </source>
</evidence>
<dbReference type="STRING" id="1004.SAMN05661012_02782"/>
<dbReference type="SUPFAM" id="SSF48452">
    <property type="entry name" value="TPR-like"/>
    <property type="match status" value="1"/>
</dbReference>
<feature type="compositionally biased region" description="Basic and acidic residues" evidence="2">
    <location>
        <begin position="66"/>
        <end position="77"/>
    </location>
</feature>
<proteinExistence type="predicted"/>
<evidence type="ECO:0000313" key="4">
    <source>
        <dbReference type="EMBL" id="WQG89130.1"/>
    </source>
</evidence>
<name>A0A1K1QI29_9BACT</name>
<dbReference type="AlphaFoldDB" id="A0A1K1QI29"/>
<evidence type="ECO:0000313" key="5">
    <source>
        <dbReference type="Proteomes" id="UP000183788"/>
    </source>
</evidence>
<dbReference type="InterPro" id="IPR011990">
    <property type="entry name" value="TPR-like_helical_dom_sf"/>
</dbReference>
<sequence length="1030" mass="117779">MNICRSFYKHISYPGLVLVLIYGTSLQKAQAQRRDSTNVNSRTTTRNPQAQTQSQTKTIPRPLGPRPDDRHPPSEDLAKKKWTIKRKLVQNTISRYNYYFNAKKKLRLVTHNVSRTGQDNYNYLLPFYPYSAANQGISKGDLDSVIEKASINIQIHDPRSKWMDDSYLLIGKAYFFEGEWDKASRTFNFINTTYLPKKKNENKGVVGSVEKDQISVASREKRKPPIGWFKHPYARNDAFVWNAKTKIEENNYDEARSIINVLDQDPYFPKRLDGELAEVKAYSLYKQGKFSEAIEPLQIAEHKKGNRDEKARMAYILGQLYTNYNKPDSAIAMYYHVIKTKPDQMMEFQARIAINKLKATMPGGSLEQSLATLQKMAKREKYQNFRDAIYYTMAQLVAPTDKEAALGYLRQSLKAGALSTNTMQKALTYKMIADIYYDQRTYRSAKSFYDSTAAVMPPEFQDSAVVNKRKRVLSDVAVKIEAIQLQDSLQRIAAMNESDRKIFLTKLAVQIRRDAEEKAKKAKADSAAAMAEAMAGGNANNPFSNNGINTKTGQKSDQGDWYFYNTASKASGFQEFKRKWGNRGNADNWRRSQNSIAAVKENTEPVDENGNPIGEGQTKKKSTPADSTTAESLAANLPLTPDDLLKSNIIAEEAFYDLGKLYSDGLDNLDRGIETYDTLLNRYPHHPNKTEVIYSLYIWHNKLNHTALANSYRQQIMSNYGDSKFASIIRFGGLKDENIGKKTEITSAYEHVYGAYLDCNYETALRMKKEADSTFGLNFMQPKFDLLEAMIIAKMDTCEFGKQPLTAVMNKYQNDEGVYLRSKELLEALDNRPALVVYLSMLEIERKPEAPLLDEDISMIYPWQRPHPELNQAELKTATADSIKLAADNAKLKIAPLPPPMKTKVIYKLVADAPHFVVMSFNKLTKAAVDKSVEQFNKYNKEHHPDLKIQVGSYVMSQTEVLLIFRLFQNEDRALDYFDEIRMGAQKILPEMRPSDYFMFIISRDNFILMNTRKDLEGYKKFFGDNYITE</sequence>
<protein>
    <submittedName>
        <fullName evidence="4">Tetratricopeptide repeat protein</fullName>
    </submittedName>
    <submittedName>
        <fullName evidence="3">Tetratricopeptide repeat-containing protein</fullName>
    </submittedName>
</protein>
<evidence type="ECO:0000256" key="2">
    <source>
        <dbReference type="SAM" id="MobiDB-lite"/>
    </source>
</evidence>
<dbReference type="EMBL" id="FPIZ01000008">
    <property type="protein sequence ID" value="SFW59583.1"/>
    <property type="molecule type" value="Genomic_DNA"/>
</dbReference>
<dbReference type="RefSeq" id="WP_072361000.1">
    <property type="nucleotide sequence ID" value="NZ_CP139972.1"/>
</dbReference>
<dbReference type="OrthoDB" id="1522549at2"/>
<dbReference type="InterPro" id="IPR019734">
    <property type="entry name" value="TPR_rpt"/>
</dbReference>
<reference evidence="3 5" key="1">
    <citation type="submission" date="2016-11" db="EMBL/GenBank/DDBJ databases">
        <authorList>
            <person name="Jaros S."/>
            <person name="Januszkiewicz K."/>
            <person name="Wedrychowicz H."/>
        </authorList>
    </citation>
    <scope>NUCLEOTIDE SEQUENCE [LARGE SCALE GENOMIC DNA]</scope>
    <source>
        <strain evidence="3 5">DSM 784</strain>
    </source>
</reference>
<feature type="repeat" description="TPR" evidence="1">
    <location>
        <begin position="311"/>
        <end position="344"/>
    </location>
</feature>
<evidence type="ECO:0000313" key="3">
    <source>
        <dbReference type="EMBL" id="SFW59583.1"/>
    </source>
</evidence>
<evidence type="ECO:0000313" key="6">
    <source>
        <dbReference type="Proteomes" id="UP001326715"/>
    </source>
</evidence>
<dbReference type="Proteomes" id="UP000183788">
    <property type="component" value="Unassembled WGS sequence"/>
</dbReference>